<dbReference type="InterPro" id="IPR046454">
    <property type="entry name" value="GpA_endonuclease"/>
</dbReference>
<dbReference type="GO" id="GO:0016887">
    <property type="term" value="F:ATP hydrolysis activity"/>
    <property type="evidence" value="ECO:0007669"/>
    <property type="project" value="InterPro"/>
</dbReference>
<dbReference type="GO" id="GO:0004519">
    <property type="term" value="F:endonuclease activity"/>
    <property type="evidence" value="ECO:0007669"/>
    <property type="project" value="InterPro"/>
</dbReference>
<reference evidence="5" key="1">
    <citation type="submission" date="2010-04" db="EMBL/GenBank/DDBJ databases">
        <title>Complete genome sequence of Nitrosococcus halophilus Nc4, a salt-adapted, aerobic obligate ammonia-oxidizing sulfur purple bacterium.</title>
        <authorList>
            <consortium name="US DOE Joint Genome Institute"/>
            <person name="Campbell M.A."/>
            <person name="Malfatti S.A."/>
            <person name="Chain P.S.G."/>
            <person name="Heidelberg J.F."/>
            <person name="Ward B.B."/>
            <person name="Klotz M.G."/>
        </authorList>
    </citation>
    <scope>NUCLEOTIDE SEQUENCE [LARGE SCALE GENOMIC DNA]</scope>
    <source>
        <strain evidence="5">Nc4</strain>
    </source>
</reference>
<gene>
    <name evidence="4" type="ordered locus">Nhal_0984</name>
</gene>
<dbReference type="KEGG" id="nhl:Nhal_0984"/>
<sequence length="652" mass="73469">MTPSANRQGKLDASPLYSAFARGIAPRRKISVSQWADGHRVLSTKESAEPGRWRTSRNGLLREPMDCFSARSPVQEVVLKFPIQFGKSSVAQNVLGYAMTERPGPIMVALPAEVSMNKWIVQKLNPMLESTTVLQDVLTSTASRDGANRREFKEFAGGQLYLEHAGSPARLKSTSVKLLIVDELDEFAANLKGGDDPVALLEGRVSAFISVAKQLYIGTPTILGLSRIDEKYQDSDQRRPYVPCPHCGHQQPLEWKGLQWLIDETKKKIISVAYVCRDCGALIDESHKPQMLANARWVPENPGHWRRGYTANCLYYPVGLGPNWKQLAQNWLEVQDDPARLKTFVNDRLAETWEDPTTRLLRHNAIAERAQPYPLRTAPEGVLAVTAGVDTQDNRLEAVIIGWGRKMRFWVLDYAVLYGDPAEEGVWTALTDLLNRPLQHENGALLQVLATAIDMGGHRTEAVKSYVRDRRIARPMAIKGASANTAPILGKPTMADVDWRGRYDKRGVMIYQVGTVAAKHWLYARLSRDTEKEPEQRLCHFSSELPPEFFPGLTAETYNPAKNRFELKRNVRNEPLDTTIYSFAAAHHPELRLHRATHADWDRYQRLIQAQQGKNKVESRNPTPTQPTQRPRRSAPRPVTPSLGNSDWNSKL</sequence>
<organism evidence="4 5">
    <name type="scientific">Nitrosococcus halophilus (strain Nc4)</name>
    <dbReference type="NCBI Taxonomy" id="472759"/>
    <lineage>
        <taxon>Bacteria</taxon>
        <taxon>Pseudomonadati</taxon>
        <taxon>Pseudomonadota</taxon>
        <taxon>Gammaproteobacteria</taxon>
        <taxon>Chromatiales</taxon>
        <taxon>Chromatiaceae</taxon>
        <taxon>Nitrosococcus</taxon>
    </lineage>
</organism>
<dbReference type="eggNOG" id="COG5525">
    <property type="taxonomic scope" value="Bacteria"/>
</dbReference>
<dbReference type="RefSeq" id="WP_013032049.1">
    <property type="nucleotide sequence ID" value="NC_013960.1"/>
</dbReference>
<dbReference type="OrthoDB" id="5181253at2"/>
<feature type="compositionally biased region" description="Low complexity" evidence="1">
    <location>
        <begin position="620"/>
        <end position="629"/>
    </location>
</feature>
<dbReference type="Pfam" id="PF05876">
    <property type="entry name" value="GpA_ATPase"/>
    <property type="match status" value="1"/>
</dbReference>
<dbReference type="GO" id="GO:0005524">
    <property type="term" value="F:ATP binding"/>
    <property type="evidence" value="ECO:0007669"/>
    <property type="project" value="InterPro"/>
</dbReference>
<feature type="domain" description="Phage terminase large subunit GpA ATPase" evidence="2">
    <location>
        <begin position="47"/>
        <end position="297"/>
    </location>
</feature>
<evidence type="ECO:0000313" key="5">
    <source>
        <dbReference type="Proteomes" id="UP000001844"/>
    </source>
</evidence>
<feature type="region of interest" description="Disordered" evidence="1">
    <location>
        <begin position="610"/>
        <end position="652"/>
    </location>
</feature>
<dbReference type="HOGENOM" id="CLU_023850_4_1_6"/>
<dbReference type="HAMAP" id="MF_04144">
    <property type="entry name" value="TERL_LAMBDA"/>
    <property type="match status" value="1"/>
</dbReference>
<evidence type="ECO:0000313" key="4">
    <source>
        <dbReference type="EMBL" id="ADE14157.1"/>
    </source>
</evidence>
<name>D5BYU4_NITHN</name>
<evidence type="ECO:0000259" key="3">
    <source>
        <dbReference type="Pfam" id="PF20454"/>
    </source>
</evidence>
<dbReference type="AlphaFoldDB" id="D5BYU4"/>
<accession>D5BYU4</accession>
<proteinExistence type="inferred from homology"/>
<dbReference type="InterPro" id="IPR008866">
    <property type="entry name" value="Phage_lambda_GpA-like"/>
</dbReference>
<dbReference type="Proteomes" id="UP000001844">
    <property type="component" value="Chromosome"/>
</dbReference>
<dbReference type="Pfam" id="PF20454">
    <property type="entry name" value="GpA_nuclease"/>
    <property type="match status" value="1"/>
</dbReference>
<evidence type="ECO:0000259" key="2">
    <source>
        <dbReference type="Pfam" id="PF05876"/>
    </source>
</evidence>
<protein>
    <submittedName>
        <fullName evidence="4">Terminase GpA</fullName>
    </submittedName>
</protein>
<dbReference type="EMBL" id="CP001798">
    <property type="protein sequence ID" value="ADE14157.1"/>
    <property type="molecule type" value="Genomic_DNA"/>
</dbReference>
<evidence type="ECO:0000256" key="1">
    <source>
        <dbReference type="SAM" id="MobiDB-lite"/>
    </source>
</evidence>
<keyword evidence="5" id="KW-1185">Reference proteome</keyword>
<feature type="domain" description="Terminase large subunit GpA endonuclease" evidence="3">
    <location>
        <begin position="307"/>
        <end position="595"/>
    </location>
</feature>
<dbReference type="STRING" id="472759.Nhal_0984"/>
<dbReference type="InterPro" id="IPR046453">
    <property type="entry name" value="GpA_ATPase"/>
</dbReference>
<feature type="compositionally biased region" description="Polar residues" evidence="1">
    <location>
        <begin position="642"/>
        <end position="652"/>
    </location>
</feature>